<dbReference type="Pfam" id="PF06776">
    <property type="entry name" value="IalB"/>
    <property type="match status" value="1"/>
</dbReference>
<comment type="caution">
    <text evidence="2">The sequence shown here is derived from an EMBL/GenBank/DDBJ whole genome shotgun (WGS) entry which is preliminary data.</text>
</comment>
<dbReference type="EMBL" id="QKVK01000003">
    <property type="protein sequence ID" value="PZF77122.1"/>
    <property type="molecule type" value="Genomic_DNA"/>
</dbReference>
<evidence type="ECO:0000313" key="2">
    <source>
        <dbReference type="EMBL" id="PZF77122.1"/>
    </source>
</evidence>
<gene>
    <name evidence="2" type="ORF">DK847_07255</name>
</gene>
<dbReference type="InterPro" id="IPR010642">
    <property type="entry name" value="Invasion_prot_B"/>
</dbReference>
<reference evidence="3" key="1">
    <citation type="submission" date="2018-06" db="EMBL/GenBank/DDBJ databases">
        <title>Aestuariibacter litoralis strain KCTC 52945T.</title>
        <authorList>
            <person name="Li X."/>
            <person name="Salam N."/>
            <person name="Li J.-L."/>
            <person name="Chen Y.-M."/>
            <person name="Yang Z.-W."/>
            <person name="Zhang L.-Y."/>
            <person name="Han M.-X."/>
            <person name="Xiao M."/>
            <person name="Li W.-J."/>
        </authorList>
    </citation>
    <scope>NUCLEOTIDE SEQUENCE [LARGE SCALE GENOMIC DNA]</scope>
    <source>
        <strain evidence="3">KCTC 52945</strain>
    </source>
</reference>
<name>A0A2W2ATV2_9HYPH</name>
<feature type="signal peptide" evidence="1">
    <location>
        <begin position="1"/>
        <end position="24"/>
    </location>
</feature>
<accession>A0A2W2ATV2</accession>
<proteinExistence type="predicted"/>
<evidence type="ECO:0000256" key="1">
    <source>
        <dbReference type="SAM" id="SignalP"/>
    </source>
</evidence>
<evidence type="ECO:0008006" key="4">
    <source>
        <dbReference type="Google" id="ProtNLM"/>
    </source>
</evidence>
<dbReference type="Proteomes" id="UP000248795">
    <property type="component" value="Unassembled WGS sequence"/>
</dbReference>
<dbReference type="InterPro" id="IPR038696">
    <property type="entry name" value="IalB_sf"/>
</dbReference>
<keyword evidence="1" id="KW-0732">Signal</keyword>
<organism evidence="2 3">
    <name type="scientific">Aestuariivirga litoralis</name>
    <dbReference type="NCBI Taxonomy" id="2650924"/>
    <lineage>
        <taxon>Bacteria</taxon>
        <taxon>Pseudomonadati</taxon>
        <taxon>Pseudomonadota</taxon>
        <taxon>Alphaproteobacteria</taxon>
        <taxon>Hyphomicrobiales</taxon>
        <taxon>Aestuariivirgaceae</taxon>
        <taxon>Aestuariivirga</taxon>
    </lineage>
</organism>
<evidence type="ECO:0000313" key="3">
    <source>
        <dbReference type="Proteomes" id="UP000248795"/>
    </source>
</evidence>
<sequence>MNQLRRTGVLGITLLTLTAGVGLAENEPKQIGAFEDWTAYSYDAADSKVCYVSSAPKATEPKGVKRDPAFFLVTNMPGRKPPVKGEVSTIIGYPFKEGEPVKLTIDDQAYEMFSKGDTAWVDTGSDKKIVAAMKGGKSLKVKGTSWRGKTTEDTYSLQGISAALAAIDKACK</sequence>
<keyword evidence="3" id="KW-1185">Reference proteome</keyword>
<protein>
    <recommendedName>
        <fullName evidence="4">Invasion associated locus B family protein</fullName>
    </recommendedName>
</protein>
<dbReference type="AlphaFoldDB" id="A0A2W2ATV2"/>
<dbReference type="Gene3D" id="2.60.40.1880">
    <property type="entry name" value="Invasion associated locus B (IalB) protein"/>
    <property type="match status" value="1"/>
</dbReference>
<feature type="chain" id="PRO_5016173783" description="Invasion associated locus B family protein" evidence="1">
    <location>
        <begin position="25"/>
        <end position="172"/>
    </location>
</feature>
<dbReference type="RefSeq" id="WP_111197345.1">
    <property type="nucleotide sequence ID" value="NZ_QKVK01000003.1"/>
</dbReference>